<keyword evidence="4 6" id="KW-0863">Zinc-finger</keyword>
<gene>
    <name evidence="9" type="ORF">RS030_111722</name>
</gene>
<dbReference type="InterPro" id="IPR039739">
    <property type="entry name" value="MAG2/RNF10"/>
</dbReference>
<evidence type="ECO:0000256" key="3">
    <source>
        <dbReference type="ARBA" id="ARBA00022723"/>
    </source>
</evidence>
<keyword evidence="7" id="KW-0175">Coiled coil</keyword>
<dbReference type="PROSITE" id="PS50089">
    <property type="entry name" value="ZF_RING_2"/>
    <property type="match status" value="1"/>
</dbReference>
<keyword evidence="3" id="KW-0479">Metal-binding</keyword>
<evidence type="ECO:0000256" key="2">
    <source>
        <dbReference type="ARBA" id="ARBA00022490"/>
    </source>
</evidence>
<dbReference type="Pfam" id="PF13445">
    <property type="entry name" value="zf-RING_UBOX"/>
    <property type="match status" value="1"/>
</dbReference>
<evidence type="ECO:0000313" key="10">
    <source>
        <dbReference type="Proteomes" id="UP001311799"/>
    </source>
</evidence>
<dbReference type="SMART" id="SM00184">
    <property type="entry name" value="RING"/>
    <property type="match status" value="1"/>
</dbReference>
<reference evidence="9 10" key="1">
    <citation type="submission" date="2023-10" db="EMBL/GenBank/DDBJ databases">
        <title>Comparative genomics analysis reveals potential genetic determinants of host preference in Cryptosporidium xiaoi.</title>
        <authorList>
            <person name="Xiao L."/>
            <person name="Li J."/>
        </authorList>
    </citation>
    <scope>NUCLEOTIDE SEQUENCE [LARGE SCALE GENOMIC DNA]</scope>
    <source>
        <strain evidence="9 10">52996</strain>
    </source>
</reference>
<comment type="subcellular location">
    <subcellularLocation>
        <location evidence="1">Cytoplasm</location>
    </subcellularLocation>
</comment>
<dbReference type="SUPFAM" id="SSF57850">
    <property type="entry name" value="RING/U-box"/>
    <property type="match status" value="1"/>
</dbReference>
<dbReference type="AlphaFoldDB" id="A0AAV9Y520"/>
<keyword evidence="2" id="KW-0963">Cytoplasm</keyword>
<dbReference type="InterPro" id="IPR017907">
    <property type="entry name" value="Znf_RING_CS"/>
</dbReference>
<dbReference type="PROSITE" id="PS00518">
    <property type="entry name" value="ZF_RING_1"/>
    <property type="match status" value="1"/>
</dbReference>
<protein>
    <submittedName>
        <fullName evidence="9">Ring domain</fullName>
    </submittedName>
</protein>
<feature type="domain" description="RING-type" evidence="8">
    <location>
        <begin position="77"/>
        <end position="124"/>
    </location>
</feature>
<dbReference type="InterPro" id="IPR013083">
    <property type="entry name" value="Znf_RING/FYVE/PHD"/>
</dbReference>
<dbReference type="PANTHER" id="PTHR12983">
    <property type="entry name" value="RING FINGER 10 FAMILY MEMBER"/>
    <property type="match status" value="1"/>
</dbReference>
<name>A0AAV9Y520_9CRYT</name>
<keyword evidence="5" id="KW-0862">Zinc</keyword>
<evidence type="ECO:0000259" key="8">
    <source>
        <dbReference type="PROSITE" id="PS50089"/>
    </source>
</evidence>
<feature type="coiled-coil region" evidence="7">
    <location>
        <begin position="436"/>
        <end position="463"/>
    </location>
</feature>
<dbReference type="GO" id="GO:0000976">
    <property type="term" value="F:transcription cis-regulatory region binding"/>
    <property type="evidence" value="ECO:0007669"/>
    <property type="project" value="TreeGrafter"/>
</dbReference>
<dbReference type="EMBL" id="JAWDEY010000002">
    <property type="protein sequence ID" value="KAK6591125.1"/>
    <property type="molecule type" value="Genomic_DNA"/>
</dbReference>
<dbReference type="PANTHER" id="PTHR12983:SF9">
    <property type="entry name" value="E3 UBIQUITIN-PROTEIN LIGASE RNF10"/>
    <property type="match status" value="1"/>
</dbReference>
<organism evidence="9 10">
    <name type="scientific">Cryptosporidium xiaoi</name>
    <dbReference type="NCBI Taxonomy" id="659607"/>
    <lineage>
        <taxon>Eukaryota</taxon>
        <taxon>Sar</taxon>
        <taxon>Alveolata</taxon>
        <taxon>Apicomplexa</taxon>
        <taxon>Conoidasida</taxon>
        <taxon>Coccidia</taxon>
        <taxon>Eucoccidiorida</taxon>
        <taxon>Eimeriorina</taxon>
        <taxon>Cryptosporidiidae</taxon>
        <taxon>Cryptosporidium</taxon>
    </lineage>
</organism>
<proteinExistence type="predicted"/>
<evidence type="ECO:0000256" key="4">
    <source>
        <dbReference type="ARBA" id="ARBA00022771"/>
    </source>
</evidence>
<evidence type="ECO:0000256" key="1">
    <source>
        <dbReference type="ARBA" id="ARBA00004496"/>
    </source>
</evidence>
<sequence>MNTSKSKETASWITISKFVKQNYRVYILENEVNVNKLANYNTCNRKFADFNDGFLFEWNKIGLIDLIYKDSDEFISCPICMETDILVPKISSCGHIFCWPCIVKYIYFNIGKEEKCEKFKCPICFSLASNELVSVRYHVVRNVGIGSKINLCLLFRKFSSCVVHYDFSKTISTKKAFFYKDEAGIHFQRIGFLSNITEILLCDLQMLLNKKFGGETNMDEELYYIDECISILYERIGIQGIGTRQIDCLCDNISLISQFNENELLEELLRKSNTNYEKFKFDNGMERIFYFYQCYDGQLIFLEPFYIKILQFEFGGIDKIPRVLLNVDVIYIIELILDEFAFKRYKFLSHLPMGSAVKIVGIDIIPLISTETKYEFGDKIEKRLSRFLKFNDFNSNSEQVKKRPDENLEKRVANMGSVHNHHRNKYKHRGGECPNKSLLNMKVDVLEEKCRKARSQLIKHREEQKATAPTSFL</sequence>
<dbReference type="Gene3D" id="3.30.40.10">
    <property type="entry name" value="Zinc/RING finger domain, C3HC4 (zinc finger)"/>
    <property type="match status" value="1"/>
</dbReference>
<dbReference type="InterPro" id="IPR001841">
    <property type="entry name" value="Znf_RING"/>
</dbReference>
<dbReference type="InterPro" id="IPR027370">
    <property type="entry name" value="Znf-RING_euk"/>
</dbReference>
<dbReference type="GO" id="GO:0008270">
    <property type="term" value="F:zinc ion binding"/>
    <property type="evidence" value="ECO:0007669"/>
    <property type="project" value="UniProtKB-KW"/>
</dbReference>
<dbReference type="Proteomes" id="UP001311799">
    <property type="component" value="Unassembled WGS sequence"/>
</dbReference>
<comment type="caution">
    <text evidence="9">The sequence shown here is derived from an EMBL/GenBank/DDBJ whole genome shotgun (WGS) entry which is preliminary data.</text>
</comment>
<keyword evidence="10" id="KW-1185">Reference proteome</keyword>
<dbReference type="GO" id="GO:0005737">
    <property type="term" value="C:cytoplasm"/>
    <property type="evidence" value="ECO:0007669"/>
    <property type="project" value="UniProtKB-SubCell"/>
</dbReference>
<accession>A0AAV9Y520</accession>
<evidence type="ECO:0000256" key="6">
    <source>
        <dbReference type="PROSITE-ProRule" id="PRU00175"/>
    </source>
</evidence>
<dbReference type="GO" id="GO:0045944">
    <property type="term" value="P:positive regulation of transcription by RNA polymerase II"/>
    <property type="evidence" value="ECO:0007669"/>
    <property type="project" value="TreeGrafter"/>
</dbReference>
<evidence type="ECO:0000256" key="7">
    <source>
        <dbReference type="SAM" id="Coils"/>
    </source>
</evidence>
<evidence type="ECO:0000256" key="5">
    <source>
        <dbReference type="ARBA" id="ARBA00022833"/>
    </source>
</evidence>
<evidence type="ECO:0000313" key="9">
    <source>
        <dbReference type="EMBL" id="KAK6591125.1"/>
    </source>
</evidence>